<protein>
    <recommendedName>
        <fullName evidence="1">F-box domain-containing protein</fullName>
    </recommendedName>
</protein>
<dbReference type="SUPFAM" id="SSF81383">
    <property type="entry name" value="F-box domain"/>
    <property type="match status" value="1"/>
</dbReference>
<dbReference type="Gene3D" id="1.20.1280.50">
    <property type="match status" value="1"/>
</dbReference>
<dbReference type="AlphaFoldDB" id="A0A5J9SSZ8"/>
<dbReference type="OrthoDB" id="643837at2759"/>
<dbReference type="Proteomes" id="UP000324897">
    <property type="component" value="Unassembled WGS sequence"/>
</dbReference>
<comment type="caution">
    <text evidence="2">The sequence shown here is derived from an EMBL/GenBank/DDBJ whole genome shotgun (WGS) entry which is preliminary data.</text>
</comment>
<evidence type="ECO:0000313" key="3">
    <source>
        <dbReference type="Proteomes" id="UP000324897"/>
    </source>
</evidence>
<sequence length="252" mass="29007">MKPISTVRDWAALPRDVLFVVFLKLGPTEIMLGAEHACTAWRRVALEEPSLWRCIGWRTIDEIMQRCHISVAAEMALARLSLARAQGQCEAFEGYLNYEFMPYLVERAPSLKTLDINEFRGYDEGTRELIAACPNLKKLVLMYASRCDLECNEDEFNKEPIDGEIPVMHELRTLELYECDLTARGLNSILDSCPLLESLYITGYFNKKDINKELRVKCARVKNLALPTRSKPSDECYYDYVGYSESEDDYEE</sequence>
<organism evidence="2 3">
    <name type="scientific">Eragrostis curvula</name>
    <name type="common">weeping love grass</name>
    <dbReference type="NCBI Taxonomy" id="38414"/>
    <lineage>
        <taxon>Eukaryota</taxon>
        <taxon>Viridiplantae</taxon>
        <taxon>Streptophyta</taxon>
        <taxon>Embryophyta</taxon>
        <taxon>Tracheophyta</taxon>
        <taxon>Spermatophyta</taxon>
        <taxon>Magnoliopsida</taxon>
        <taxon>Liliopsida</taxon>
        <taxon>Poales</taxon>
        <taxon>Poaceae</taxon>
        <taxon>PACMAD clade</taxon>
        <taxon>Chloridoideae</taxon>
        <taxon>Eragrostideae</taxon>
        <taxon>Eragrostidinae</taxon>
        <taxon>Eragrostis</taxon>
    </lineage>
</organism>
<feature type="domain" description="F-box" evidence="1">
    <location>
        <begin position="10"/>
        <end position="55"/>
    </location>
</feature>
<dbReference type="EMBL" id="RWGY01000361">
    <property type="protein sequence ID" value="TVU02079.1"/>
    <property type="molecule type" value="Genomic_DNA"/>
</dbReference>
<reference evidence="2 3" key="1">
    <citation type="journal article" date="2019" name="Sci. Rep.">
        <title>A high-quality genome of Eragrostis curvula grass provides insights into Poaceae evolution and supports new strategies to enhance forage quality.</title>
        <authorList>
            <person name="Carballo J."/>
            <person name="Santos B.A.C.M."/>
            <person name="Zappacosta D."/>
            <person name="Garbus I."/>
            <person name="Selva J.P."/>
            <person name="Gallo C.A."/>
            <person name="Diaz A."/>
            <person name="Albertini E."/>
            <person name="Caccamo M."/>
            <person name="Echenique V."/>
        </authorList>
    </citation>
    <scope>NUCLEOTIDE SEQUENCE [LARGE SCALE GENOMIC DNA]</scope>
    <source>
        <strain evidence="3">cv. Victoria</strain>
        <tissue evidence="2">Leaf</tissue>
    </source>
</reference>
<gene>
    <name evidence="2" type="ORF">EJB05_52445</name>
</gene>
<evidence type="ECO:0000259" key="1">
    <source>
        <dbReference type="Pfam" id="PF12937"/>
    </source>
</evidence>
<dbReference type="PANTHER" id="PTHR38926:SF74">
    <property type="entry name" value="OS08G0193600 PROTEIN"/>
    <property type="match status" value="1"/>
</dbReference>
<dbReference type="Pfam" id="PF12937">
    <property type="entry name" value="F-box-like"/>
    <property type="match status" value="1"/>
</dbReference>
<dbReference type="Gramene" id="TVU02079">
    <property type="protein sequence ID" value="TVU02079"/>
    <property type="gene ID" value="EJB05_52445"/>
</dbReference>
<keyword evidence="3" id="KW-1185">Reference proteome</keyword>
<dbReference type="InterPro" id="IPR036047">
    <property type="entry name" value="F-box-like_dom_sf"/>
</dbReference>
<feature type="non-terminal residue" evidence="2">
    <location>
        <position position="1"/>
    </location>
</feature>
<dbReference type="InterPro" id="IPR001810">
    <property type="entry name" value="F-box_dom"/>
</dbReference>
<dbReference type="FunFam" id="1.20.1280.50:FF:000037">
    <property type="entry name" value="F-box protein SKIP19"/>
    <property type="match status" value="1"/>
</dbReference>
<accession>A0A5J9SSZ8</accession>
<evidence type="ECO:0000313" key="2">
    <source>
        <dbReference type="EMBL" id="TVU02079.1"/>
    </source>
</evidence>
<dbReference type="PANTHER" id="PTHR38926">
    <property type="entry name" value="F-BOX DOMAIN CONTAINING PROTEIN, EXPRESSED"/>
    <property type="match status" value="1"/>
</dbReference>
<dbReference type="SUPFAM" id="SSF52047">
    <property type="entry name" value="RNI-like"/>
    <property type="match status" value="1"/>
</dbReference>
<name>A0A5J9SSZ8_9POAL</name>
<dbReference type="InterPro" id="IPR032675">
    <property type="entry name" value="LRR_dom_sf"/>
</dbReference>
<proteinExistence type="predicted"/>
<dbReference type="Gene3D" id="3.80.10.10">
    <property type="entry name" value="Ribonuclease Inhibitor"/>
    <property type="match status" value="1"/>
</dbReference>